<evidence type="ECO:0000313" key="1">
    <source>
        <dbReference type="EMBL" id="CAG5024890.1"/>
    </source>
</evidence>
<proteinExistence type="predicted"/>
<accession>A0A8S3XH99</accession>
<sequence>MWLPLLSNEITVVVAPKPEAKVKACFPPSRAARHSSKVFLVGFPDLPYSKPVCSAGAGCLNVVAVTIGGKTSAEFHFPGPVQHELQ</sequence>
<reference evidence="1" key="1">
    <citation type="submission" date="2021-04" db="EMBL/GenBank/DDBJ databases">
        <authorList>
            <person name="Tunstrom K."/>
        </authorList>
    </citation>
    <scope>NUCLEOTIDE SEQUENCE</scope>
</reference>
<organism evidence="1 2">
    <name type="scientific">Parnassius apollo</name>
    <name type="common">Apollo butterfly</name>
    <name type="synonym">Papilio apollo</name>
    <dbReference type="NCBI Taxonomy" id="110799"/>
    <lineage>
        <taxon>Eukaryota</taxon>
        <taxon>Metazoa</taxon>
        <taxon>Ecdysozoa</taxon>
        <taxon>Arthropoda</taxon>
        <taxon>Hexapoda</taxon>
        <taxon>Insecta</taxon>
        <taxon>Pterygota</taxon>
        <taxon>Neoptera</taxon>
        <taxon>Endopterygota</taxon>
        <taxon>Lepidoptera</taxon>
        <taxon>Glossata</taxon>
        <taxon>Ditrysia</taxon>
        <taxon>Papilionoidea</taxon>
        <taxon>Papilionidae</taxon>
        <taxon>Parnassiinae</taxon>
        <taxon>Parnassini</taxon>
        <taxon>Parnassius</taxon>
        <taxon>Parnassius</taxon>
    </lineage>
</organism>
<keyword evidence="2" id="KW-1185">Reference proteome</keyword>
<gene>
    <name evidence="1" type="ORF">PAPOLLO_LOCUS18223</name>
</gene>
<dbReference type="EMBL" id="CAJQZP010001167">
    <property type="protein sequence ID" value="CAG5024890.1"/>
    <property type="molecule type" value="Genomic_DNA"/>
</dbReference>
<dbReference type="AlphaFoldDB" id="A0A8S3XH99"/>
<evidence type="ECO:0000313" key="2">
    <source>
        <dbReference type="Proteomes" id="UP000691718"/>
    </source>
</evidence>
<dbReference type="Proteomes" id="UP000691718">
    <property type="component" value="Unassembled WGS sequence"/>
</dbReference>
<name>A0A8S3XH99_PARAO</name>
<comment type="caution">
    <text evidence="1">The sequence shown here is derived from an EMBL/GenBank/DDBJ whole genome shotgun (WGS) entry which is preliminary data.</text>
</comment>
<protein>
    <submittedName>
        <fullName evidence="1">(apollo) hypothetical protein</fullName>
    </submittedName>
</protein>